<proteinExistence type="predicted"/>
<feature type="domain" description="Phasin" evidence="1">
    <location>
        <begin position="19"/>
        <end position="117"/>
    </location>
</feature>
<dbReference type="Proteomes" id="UP000236649">
    <property type="component" value="Chromosome 4"/>
</dbReference>
<sequence>MHAELSDLKKQLHTPVSPEQVAAAQKVNLDTFCGLTNKIVEGVEKLAELNLQVIKTTLAEAQDSAGKALSARDPREWFALQLSFTAPIAEKMHAYGRHLFDISSATQAEFARVAQAQHEVHNRWVQTLVEDLAKSAPVGSEAAIAAWQSVINTTNTLYETLQKTGQEAVTVAERDFDDATSAASTAVRRTIDQASGA</sequence>
<dbReference type="KEGG" id="phs:C2L64_46970"/>
<evidence type="ECO:0000259" key="1">
    <source>
        <dbReference type="Pfam" id="PF09361"/>
    </source>
</evidence>
<accession>A0AAN1MQU7</accession>
<dbReference type="Pfam" id="PF09361">
    <property type="entry name" value="Phasin_2"/>
    <property type="match status" value="1"/>
</dbReference>
<reference evidence="2 3" key="1">
    <citation type="submission" date="2018-01" db="EMBL/GenBank/DDBJ databases">
        <title>Species boundaries and ecological features among Paraburkholderia terrae DSMZ17804T, P. hospita DSMZ17164T and P. caribensis DSMZ13236T.</title>
        <authorList>
            <person name="Pratama A.A."/>
        </authorList>
    </citation>
    <scope>NUCLEOTIDE SEQUENCE [LARGE SCALE GENOMIC DNA]</scope>
    <source>
        <strain evidence="2 3">DSM 17164</strain>
    </source>
</reference>
<name>A0AAN1MQU7_9BURK</name>
<organism evidence="2 3">
    <name type="scientific">Paraburkholderia hospita</name>
    <dbReference type="NCBI Taxonomy" id="169430"/>
    <lineage>
        <taxon>Bacteria</taxon>
        <taxon>Pseudomonadati</taxon>
        <taxon>Pseudomonadota</taxon>
        <taxon>Betaproteobacteria</taxon>
        <taxon>Burkholderiales</taxon>
        <taxon>Burkholderiaceae</taxon>
        <taxon>Paraburkholderia</taxon>
    </lineage>
</organism>
<dbReference type="InterPro" id="IPR010127">
    <property type="entry name" value="Phasin_subfam-1"/>
</dbReference>
<dbReference type="AlphaFoldDB" id="A0AAN1MQU7"/>
<dbReference type="NCBIfam" id="TIGR01841">
    <property type="entry name" value="phasin"/>
    <property type="match status" value="1"/>
</dbReference>
<dbReference type="InterPro" id="IPR018968">
    <property type="entry name" value="Phasin"/>
</dbReference>
<evidence type="ECO:0000313" key="3">
    <source>
        <dbReference type="Proteomes" id="UP000236649"/>
    </source>
</evidence>
<gene>
    <name evidence="2" type="ORF">C2L64_46970</name>
</gene>
<evidence type="ECO:0000313" key="2">
    <source>
        <dbReference type="EMBL" id="AUT76148.1"/>
    </source>
</evidence>
<dbReference type="EMBL" id="CP026108">
    <property type="protein sequence ID" value="AUT76148.1"/>
    <property type="molecule type" value="Genomic_DNA"/>
</dbReference>
<protein>
    <submittedName>
        <fullName evidence="2">Phasin (PHA-granule associated protein)</fullName>
    </submittedName>
</protein>